<dbReference type="WBParaSite" id="Bm18633.1">
    <property type="protein sequence ID" value="Bm18633.1"/>
    <property type="gene ID" value="WBGene00306115"/>
</dbReference>
<protein>
    <submittedName>
        <fullName evidence="2">Uncharacterized protein</fullName>
    </submittedName>
</protein>
<organism evidence="1 2">
    <name type="scientific">Brugia malayi</name>
    <name type="common">Filarial nematode worm</name>
    <dbReference type="NCBI Taxonomy" id="6279"/>
    <lineage>
        <taxon>Eukaryota</taxon>
        <taxon>Metazoa</taxon>
        <taxon>Ecdysozoa</taxon>
        <taxon>Nematoda</taxon>
        <taxon>Chromadorea</taxon>
        <taxon>Rhabditida</taxon>
        <taxon>Spirurina</taxon>
        <taxon>Spiruromorpha</taxon>
        <taxon>Filarioidea</taxon>
        <taxon>Onchocercidae</taxon>
        <taxon>Brugia</taxon>
    </lineage>
</organism>
<reference evidence="1" key="1">
    <citation type="journal article" date="2007" name="Science">
        <title>Draft genome of the filarial nematode parasite Brugia malayi.</title>
        <authorList>
            <person name="Ghedin E."/>
            <person name="Wang S."/>
            <person name="Spiro D."/>
            <person name="Caler E."/>
            <person name="Zhao Q."/>
            <person name="Crabtree J."/>
            <person name="Allen J.E."/>
            <person name="Delcher A.L."/>
            <person name="Guiliano D.B."/>
            <person name="Miranda-Saavedra D."/>
            <person name="Angiuoli S.V."/>
            <person name="Creasy T."/>
            <person name="Amedeo P."/>
            <person name="Haas B."/>
            <person name="El-Sayed N.M."/>
            <person name="Wortman J.R."/>
            <person name="Feldblyum T."/>
            <person name="Tallon L."/>
            <person name="Schatz M."/>
            <person name="Shumway M."/>
            <person name="Koo H."/>
            <person name="Salzberg S.L."/>
            <person name="Schobel S."/>
            <person name="Pertea M."/>
            <person name="Pop M."/>
            <person name="White O."/>
            <person name="Barton G.J."/>
            <person name="Carlow C.K."/>
            <person name="Crawford M.J."/>
            <person name="Daub J."/>
            <person name="Dimmic M.W."/>
            <person name="Estes C.F."/>
            <person name="Foster J.M."/>
            <person name="Ganatra M."/>
            <person name="Gregory W.F."/>
            <person name="Johnson N.M."/>
            <person name="Jin J."/>
            <person name="Komuniecki R."/>
            <person name="Korf I."/>
            <person name="Kumar S."/>
            <person name="Laney S."/>
            <person name="Li B.W."/>
            <person name="Li W."/>
            <person name="Lindblom T.H."/>
            <person name="Lustigman S."/>
            <person name="Ma D."/>
            <person name="Maina C.V."/>
            <person name="Martin D.M."/>
            <person name="McCarter J.P."/>
            <person name="McReynolds L."/>
            <person name="Mitreva M."/>
            <person name="Nutman T.B."/>
            <person name="Parkinson J."/>
            <person name="Peregrin-Alvarez J.M."/>
            <person name="Poole C."/>
            <person name="Ren Q."/>
            <person name="Saunders L."/>
            <person name="Sluder A.E."/>
            <person name="Smith K."/>
            <person name="Stanke M."/>
            <person name="Unnasch T.R."/>
            <person name="Ware J."/>
            <person name="Wei A.D."/>
            <person name="Weil G."/>
            <person name="Williams D.J."/>
            <person name="Zhang Y."/>
            <person name="Williams S.A."/>
            <person name="Fraser-Liggett C."/>
            <person name="Slatko B."/>
            <person name="Blaxter M.L."/>
            <person name="Scott A.L."/>
        </authorList>
    </citation>
    <scope>NUCLEOTIDE SEQUENCE</scope>
    <source>
        <strain evidence="1">FR3</strain>
    </source>
</reference>
<accession>A0A912GZK8</accession>
<name>A0A912GZK8_BRUMA</name>
<keyword evidence="1" id="KW-1185">Reference proteome</keyword>
<dbReference type="AlphaFoldDB" id="A0A912GZK8"/>
<reference evidence="2" key="2">
    <citation type="submission" date="2022-10" db="UniProtKB">
        <authorList>
            <consortium name="WormBaseParasite"/>
        </authorList>
    </citation>
    <scope>IDENTIFICATION</scope>
</reference>
<evidence type="ECO:0000313" key="2">
    <source>
        <dbReference type="WBParaSite" id="Bm18633.1"/>
    </source>
</evidence>
<evidence type="ECO:0000313" key="1">
    <source>
        <dbReference type="Proteomes" id="UP000006672"/>
    </source>
</evidence>
<dbReference type="Proteomes" id="UP000006672">
    <property type="component" value="Unassembled WGS sequence"/>
</dbReference>
<sequence>MLDTFDVVFTIKCARSSLFDFTVFGRGVRNLTSILDSSQCRSFNMIFWIRFLVRIPLISLLTMECRPIFDDTLYRVFIEKLFYRLNS</sequence>
<proteinExistence type="predicted"/>